<gene>
    <name evidence="1" type="ORF">SK128_008364</name>
</gene>
<dbReference type="EMBL" id="JAXCGZ010022331">
    <property type="protein sequence ID" value="KAK7033613.1"/>
    <property type="molecule type" value="Genomic_DNA"/>
</dbReference>
<keyword evidence="2" id="KW-1185">Reference proteome</keyword>
<dbReference type="Proteomes" id="UP001381693">
    <property type="component" value="Unassembled WGS sequence"/>
</dbReference>
<protein>
    <submittedName>
        <fullName evidence="1">Uncharacterized protein</fullName>
    </submittedName>
</protein>
<reference evidence="1 2" key="1">
    <citation type="submission" date="2023-11" db="EMBL/GenBank/DDBJ databases">
        <title>Halocaridina rubra genome assembly.</title>
        <authorList>
            <person name="Smith C."/>
        </authorList>
    </citation>
    <scope>NUCLEOTIDE SEQUENCE [LARGE SCALE GENOMIC DNA]</scope>
    <source>
        <strain evidence="1">EP-1</strain>
        <tissue evidence="1">Whole</tissue>
    </source>
</reference>
<accession>A0AAN8WP89</accession>
<evidence type="ECO:0000313" key="2">
    <source>
        <dbReference type="Proteomes" id="UP001381693"/>
    </source>
</evidence>
<proteinExistence type="predicted"/>
<name>A0AAN8WP89_HALRR</name>
<organism evidence="1 2">
    <name type="scientific">Halocaridina rubra</name>
    <name type="common">Hawaiian red shrimp</name>
    <dbReference type="NCBI Taxonomy" id="373956"/>
    <lineage>
        <taxon>Eukaryota</taxon>
        <taxon>Metazoa</taxon>
        <taxon>Ecdysozoa</taxon>
        <taxon>Arthropoda</taxon>
        <taxon>Crustacea</taxon>
        <taxon>Multicrustacea</taxon>
        <taxon>Malacostraca</taxon>
        <taxon>Eumalacostraca</taxon>
        <taxon>Eucarida</taxon>
        <taxon>Decapoda</taxon>
        <taxon>Pleocyemata</taxon>
        <taxon>Caridea</taxon>
        <taxon>Atyoidea</taxon>
        <taxon>Atyidae</taxon>
        <taxon>Halocaridina</taxon>
    </lineage>
</organism>
<comment type="caution">
    <text evidence="1">The sequence shown here is derived from an EMBL/GenBank/DDBJ whole genome shotgun (WGS) entry which is preliminary data.</text>
</comment>
<feature type="non-terminal residue" evidence="1">
    <location>
        <position position="152"/>
    </location>
</feature>
<sequence>MPALTLPCPELQISPSTQYRFQHSPAHNGSSYPHTTPYQLQLSPASRCRSSAIPYRDRYFPAQNCRSPLLLNTGSSTPLPIIAVPTPIPLHTSYSSPLPRDVGPLPPHTGTNTPLPRIADLPFYSMPVPALPCPQLQFLPPHASYRSPQPPD</sequence>
<evidence type="ECO:0000313" key="1">
    <source>
        <dbReference type="EMBL" id="KAK7033613.1"/>
    </source>
</evidence>
<dbReference type="AlphaFoldDB" id="A0AAN8WP89"/>